<dbReference type="Gene3D" id="1.20.5.110">
    <property type="match status" value="1"/>
</dbReference>
<evidence type="ECO:0000256" key="2">
    <source>
        <dbReference type="ARBA" id="ARBA00022448"/>
    </source>
</evidence>
<gene>
    <name evidence="8" type="ORF">CXR34_01875</name>
</gene>
<name>A0A2K9DMC7_9MICO</name>
<dbReference type="EMBL" id="CP025299">
    <property type="protein sequence ID" value="AUG28326.1"/>
    <property type="molecule type" value="Genomic_DNA"/>
</dbReference>
<keyword evidence="6" id="KW-0472">Membrane</keyword>
<keyword evidence="2" id="KW-0813">Transport</keyword>
<dbReference type="PRINTS" id="PR00169">
    <property type="entry name" value="KCHANNEL"/>
</dbReference>
<dbReference type="SUPFAM" id="SSF81324">
    <property type="entry name" value="Voltage-gated potassium channels"/>
    <property type="match status" value="1"/>
</dbReference>
<evidence type="ECO:0000256" key="7">
    <source>
        <dbReference type="ARBA" id="ARBA00023303"/>
    </source>
</evidence>
<evidence type="ECO:0000313" key="8">
    <source>
        <dbReference type="EMBL" id="AUG28326.1"/>
    </source>
</evidence>
<dbReference type="RefSeq" id="WP_101305363.1">
    <property type="nucleotide sequence ID" value="NZ_CP025299.1"/>
</dbReference>
<evidence type="ECO:0000313" key="9">
    <source>
        <dbReference type="Proteomes" id="UP000233276"/>
    </source>
</evidence>
<dbReference type="Proteomes" id="UP000233276">
    <property type="component" value="Chromosome"/>
</dbReference>
<evidence type="ECO:0000256" key="5">
    <source>
        <dbReference type="ARBA" id="ARBA00023065"/>
    </source>
</evidence>
<dbReference type="KEGG" id="mhos:CXR34_01875"/>
<accession>A0A2K9DMC7</accession>
<dbReference type="GO" id="GO:0008076">
    <property type="term" value="C:voltage-gated potassium channel complex"/>
    <property type="evidence" value="ECO:0007669"/>
    <property type="project" value="InterPro"/>
</dbReference>
<dbReference type="Gene3D" id="1.10.287.70">
    <property type="match status" value="1"/>
</dbReference>
<keyword evidence="5" id="KW-0406">Ion transport</keyword>
<organism evidence="8 9">
    <name type="scientific">Microbacterium hominis</name>
    <dbReference type="NCBI Taxonomy" id="162426"/>
    <lineage>
        <taxon>Bacteria</taxon>
        <taxon>Bacillati</taxon>
        <taxon>Actinomycetota</taxon>
        <taxon>Actinomycetes</taxon>
        <taxon>Micrococcales</taxon>
        <taxon>Microbacteriaceae</taxon>
        <taxon>Microbacterium</taxon>
    </lineage>
</organism>
<evidence type="ECO:0000256" key="4">
    <source>
        <dbReference type="ARBA" id="ARBA00022989"/>
    </source>
</evidence>
<keyword evidence="4" id="KW-1133">Transmembrane helix</keyword>
<comment type="subcellular location">
    <subcellularLocation>
        <location evidence="1">Membrane</location>
        <topology evidence="1">Multi-pass membrane protein</topology>
    </subcellularLocation>
</comment>
<dbReference type="GO" id="GO:0001508">
    <property type="term" value="P:action potential"/>
    <property type="evidence" value="ECO:0007669"/>
    <property type="project" value="TreeGrafter"/>
</dbReference>
<proteinExistence type="predicted"/>
<dbReference type="InterPro" id="IPR028325">
    <property type="entry name" value="VG_K_chnl"/>
</dbReference>
<keyword evidence="7" id="KW-0407">Ion channel</keyword>
<dbReference type="PANTHER" id="PTHR11537:SF254">
    <property type="entry name" value="POTASSIUM VOLTAGE-GATED CHANNEL PROTEIN SHAB"/>
    <property type="match status" value="1"/>
</dbReference>
<dbReference type="InterPro" id="IPR013099">
    <property type="entry name" value="K_chnl_dom"/>
</dbReference>
<evidence type="ECO:0000256" key="1">
    <source>
        <dbReference type="ARBA" id="ARBA00004141"/>
    </source>
</evidence>
<dbReference type="Pfam" id="PF07885">
    <property type="entry name" value="Ion_trans_2"/>
    <property type="match status" value="1"/>
</dbReference>
<sequence length="244" mass="27515">MSERKRRRRPLSPRVLRWEDRTAWPMFALSLVFFAAWVWSLADTKLTVHQQNLLVGLIGVLWIVFIADIVVRLAICGSPREFLRTRWFEAVALVIVYLRPFVILAYLWRLPWFRASASRQRLRLVILVSIFTLLFVFTASTLVWLAERQDAHANIVNLGDAIWWGFSTLATVGYGDFVPVTPLGRTIAVGLMMGGLIVLGVTSATVISALTDQMHRVGQRLQHERALDAARGSTPGDADDSMPS</sequence>
<dbReference type="AlphaFoldDB" id="A0A2K9DMC7"/>
<evidence type="ECO:0000256" key="6">
    <source>
        <dbReference type="ARBA" id="ARBA00023136"/>
    </source>
</evidence>
<reference evidence="8 9" key="1">
    <citation type="submission" date="2017-12" db="EMBL/GenBank/DDBJ databases">
        <title>Isolation and characterization of estrogens degradatiion strain Microbacterium hominis SJTG1.</title>
        <authorList>
            <person name="Xiong W."/>
            <person name="Yin C."/>
            <person name="Zheng D."/>
            <person name="Liang R."/>
        </authorList>
    </citation>
    <scope>NUCLEOTIDE SEQUENCE [LARGE SCALE GENOMIC DNA]</scope>
    <source>
        <strain evidence="8 9">SJTG1</strain>
    </source>
</reference>
<keyword evidence="3" id="KW-0812">Transmembrane</keyword>
<evidence type="ECO:0000256" key="3">
    <source>
        <dbReference type="ARBA" id="ARBA00022692"/>
    </source>
</evidence>
<dbReference type="PANTHER" id="PTHR11537">
    <property type="entry name" value="VOLTAGE-GATED POTASSIUM CHANNEL"/>
    <property type="match status" value="1"/>
</dbReference>
<dbReference type="GO" id="GO:0005249">
    <property type="term" value="F:voltage-gated potassium channel activity"/>
    <property type="evidence" value="ECO:0007669"/>
    <property type="project" value="InterPro"/>
</dbReference>
<protein>
    <submittedName>
        <fullName evidence="8">Ion transport 2 domain protein</fullName>
    </submittedName>
</protein>